<dbReference type="KEGG" id="tco:Theco_0161"/>
<dbReference type="Pfam" id="PF02465">
    <property type="entry name" value="FliD_N"/>
    <property type="match status" value="1"/>
</dbReference>
<evidence type="ECO:0000256" key="4">
    <source>
        <dbReference type="ARBA" id="ARBA00023143"/>
    </source>
</evidence>
<dbReference type="PANTHER" id="PTHR30288:SF0">
    <property type="entry name" value="FLAGELLAR HOOK-ASSOCIATED PROTEIN 2"/>
    <property type="match status" value="1"/>
</dbReference>
<feature type="domain" description="Flagellar hook-associated protein 2 N-terminal" evidence="6">
    <location>
        <begin position="10"/>
        <end position="107"/>
    </location>
</feature>
<evidence type="ECO:0000256" key="1">
    <source>
        <dbReference type="ARBA" id="ARBA00009764"/>
    </source>
</evidence>
<keyword evidence="9" id="KW-1185">Reference proteome</keyword>
<dbReference type="PANTHER" id="PTHR30288">
    <property type="entry name" value="FLAGELLAR CAP/ASSEMBLY PROTEIN FLID"/>
    <property type="match status" value="1"/>
</dbReference>
<evidence type="ECO:0000313" key="8">
    <source>
        <dbReference type="EMBL" id="AGA56408.1"/>
    </source>
</evidence>
<dbReference type="GO" id="GO:0009424">
    <property type="term" value="C:bacterial-type flagellum hook"/>
    <property type="evidence" value="ECO:0007669"/>
    <property type="project" value="UniProtKB-UniRule"/>
</dbReference>
<evidence type="ECO:0000259" key="7">
    <source>
        <dbReference type="Pfam" id="PF07195"/>
    </source>
</evidence>
<dbReference type="OrthoDB" id="9776025at2"/>
<comment type="subunit">
    <text evidence="2 5">Homopentamer.</text>
</comment>
<keyword evidence="5" id="KW-0964">Secreted</keyword>
<dbReference type="GO" id="GO:0009421">
    <property type="term" value="C:bacterial-type flagellum filament cap"/>
    <property type="evidence" value="ECO:0007669"/>
    <property type="project" value="InterPro"/>
</dbReference>
<dbReference type="Proteomes" id="UP000010795">
    <property type="component" value="Chromosome"/>
</dbReference>
<feature type="coiled-coil region" evidence="5">
    <location>
        <begin position="459"/>
        <end position="486"/>
    </location>
</feature>
<proteinExistence type="inferred from homology"/>
<name>L0E7Z6_THECK</name>
<sequence>MTIRISGFYSGLDIDQLVKELMSAKRQPLNKLNQQKTLLEWKREHYREVSSKLVDFRNNKLFNYSLTGTLNVKKAVVTGDTNAVSVKATTAAAGEQLAIKVNNLATSGTVVSQRAFDTTKTLAELKADSNLNPPFKYTEDDGKIKLKIYTSESALNGTELDAIPEIVLDVNNDTIETMIQKINNANVGVTAYLDSVTGQFSIRAKTVGASSTIQYSGPTDFFSNFNFDLTKRVGKDANVVINGIATTRSSNTFTENGMEITLNAVSASESTIRIATDTDKIVDLVKNFISDYNNILDTVNKKLYEERYRDYMPLTSEQKEEMSEKEIELWEQKAKSGLLRNDSILSEMINEFRMAIIADVEVNGVAVNLAQYGIGTADYSQRGKLLILDEDKLRAAIEEDPDRFVALFMQNSADQSATAEESGLFRRLYNSAGRALDRLAQKAGVSRFSSDPSAAFSESSNMGEELRSLNERIKQLAARLTMIENNYYKQFTAMEAAISRFNAQAAAFGFTG</sequence>
<comment type="similarity">
    <text evidence="1 5">Belongs to the FliD family.</text>
</comment>
<evidence type="ECO:0000259" key="6">
    <source>
        <dbReference type="Pfam" id="PF02465"/>
    </source>
</evidence>
<dbReference type="InterPro" id="IPR003481">
    <property type="entry name" value="FliD_N"/>
</dbReference>
<gene>
    <name evidence="8" type="ordered locus">Theco_0161</name>
</gene>
<dbReference type="GO" id="GO:0071973">
    <property type="term" value="P:bacterial-type flagellum-dependent cell motility"/>
    <property type="evidence" value="ECO:0007669"/>
    <property type="project" value="TreeGrafter"/>
</dbReference>
<dbReference type="InterPro" id="IPR040026">
    <property type="entry name" value="FliD"/>
</dbReference>
<evidence type="ECO:0000256" key="2">
    <source>
        <dbReference type="ARBA" id="ARBA00011255"/>
    </source>
</evidence>
<protein>
    <recommendedName>
        <fullName evidence="5">Flagellar hook-associated protein 2</fullName>
        <shortName evidence="5">HAP2</shortName>
    </recommendedName>
    <alternativeName>
        <fullName evidence="5">Flagellar cap protein</fullName>
    </alternativeName>
</protein>
<keyword evidence="8" id="KW-0966">Cell projection</keyword>
<dbReference type="GO" id="GO:0005576">
    <property type="term" value="C:extracellular region"/>
    <property type="evidence" value="ECO:0007669"/>
    <property type="project" value="UniProtKB-SubCell"/>
</dbReference>
<organism evidence="8 9">
    <name type="scientific">Thermobacillus composti (strain DSM 18247 / JCM 13945 / KWC4)</name>
    <dbReference type="NCBI Taxonomy" id="717605"/>
    <lineage>
        <taxon>Bacteria</taxon>
        <taxon>Bacillati</taxon>
        <taxon>Bacillota</taxon>
        <taxon>Bacilli</taxon>
        <taxon>Bacillales</taxon>
        <taxon>Paenibacillaceae</taxon>
        <taxon>Thermobacillus</taxon>
    </lineage>
</organism>
<comment type="subcellular location">
    <subcellularLocation>
        <location evidence="5">Secreted</location>
    </subcellularLocation>
    <subcellularLocation>
        <location evidence="5">Bacterial flagellum</location>
    </subcellularLocation>
</comment>
<feature type="domain" description="Flagellar hook-associated protein 2 C-terminal" evidence="7">
    <location>
        <begin position="234"/>
        <end position="503"/>
    </location>
</feature>
<comment type="function">
    <text evidence="5">Required for morphogenesis and for the elongation of the flagellar filament by facilitating polymerization of the flagellin monomers at the tip of growing filament. Forms a capping structure, which prevents flagellin subunits (transported through the central channel of the flagellum) from leaking out without polymerization at the distal end.</text>
</comment>
<accession>L0E7Z6</accession>
<keyword evidence="8" id="KW-0282">Flagellum</keyword>
<evidence type="ECO:0000313" key="9">
    <source>
        <dbReference type="Proteomes" id="UP000010795"/>
    </source>
</evidence>
<keyword evidence="8" id="KW-0969">Cilium</keyword>
<dbReference type="InterPro" id="IPR010809">
    <property type="entry name" value="FliD_C"/>
</dbReference>
<dbReference type="GO" id="GO:0007155">
    <property type="term" value="P:cell adhesion"/>
    <property type="evidence" value="ECO:0007669"/>
    <property type="project" value="InterPro"/>
</dbReference>
<dbReference type="STRING" id="717605.Theco_0161"/>
<dbReference type="EMBL" id="CP003255">
    <property type="protein sequence ID" value="AGA56408.1"/>
    <property type="molecule type" value="Genomic_DNA"/>
</dbReference>
<evidence type="ECO:0000256" key="3">
    <source>
        <dbReference type="ARBA" id="ARBA00023054"/>
    </source>
</evidence>
<dbReference type="RefSeq" id="WP_015253175.1">
    <property type="nucleotide sequence ID" value="NC_019897.1"/>
</dbReference>
<reference evidence="9" key="1">
    <citation type="submission" date="2012-01" db="EMBL/GenBank/DDBJ databases">
        <title>Complete sequence of chromosome of Thermobacillus composti KWC4.</title>
        <authorList>
            <person name="Lucas S."/>
            <person name="Han J."/>
            <person name="Lapidus A."/>
            <person name="Cheng J.-F."/>
            <person name="Goodwin L."/>
            <person name="Pitluck S."/>
            <person name="Peters L."/>
            <person name="Ovchinnikova G."/>
            <person name="Teshima H."/>
            <person name="Detter J.C."/>
            <person name="Han C."/>
            <person name="Tapia R."/>
            <person name="Land M."/>
            <person name="Hauser L."/>
            <person name="Kyrpides N."/>
            <person name="Ivanova N."/>
            <person name="Pagani I."/>
            <person name="Anderson I."/>
            <person name="Woyke T."/>
        </authorList>
    </citation>
    <scope>NUCLEOTIDE SEQUENCE [LARGE SCALE GENOMIC DNA]</scope>
    <source>
        <strain evidence="9">DSM 18247 / JCM 13945 / KWC4</strain>
    </source>
</reference>
<keyword evidence="4 5" id="KW-0975">Bacterial flagellum</keyword>
<dbReference type="Pfam" id="PF07195">
    <property type="entry name" value="FliD_C"/>
    <property type="match status" value="1"/>
</dbReference>
<dbReference type="HOGENOM" id="CLU_015182_0_2_9"/>
<dbReference type="eggNOG" id="COG1345">
    <property type="taxonomic scope" value="Bacteria"/>
</dbReference>
<keyword evidence="3 5" id="KW-0175">Coiled coil</keyword>
<dbReference type="AlphaFoldDB" id="L0E7Z6"/>
<evidence type="ECO:0000256" key="5">
    <source>
        <dbReference type="RuleBase" id="RU362066"/>
    </source>
</evidence>